<evidence type="ECO:0000256" key="6">
    <source>
        <dbReference type="ARBA" id="ARBA00022989"/>
    </source>
</evidence>
<proteinExistence type="inferred from homology"/>
<evidence type="ECO:0000256" key="5">
    <source>
        <dbReference type="ARBA" id="ARBA00022787"/>
    </source>
</evidence>
<evidence type="ECO:0000256" key="8">
    <source>
        <dbReference type="ARBA" id="ARBA00023136"/>
    </source>
</evidence>
<comment type="similarity">
    <text evidence="2">Belongs to the mitochondrial carrier (TC 2.A.29) family.</text>
</comment>
<protein>
    <submittedName>
        <fullName evidence="10">Uncharacterized protein</fullName>
    </submittedName>
</protein>
<evidence type="ECO:0000256" key="9">
    <source>
        <dbReference type="SAM" id="MobiDB-lite"/>
    </source>
</evidence>
<keyword evidence="8" id="KW-0472">Membrane</keyword>
<dbReference type="AlphaFoldDB" id="A0A818DFX7"/>
<evidence type="ECO:0000256" key="2">
    <source>
        <dbReference type="ARBA" id="ARBA00006375"/>
    </source>
</evidence>
<dbReference type="PANTHER" id="PTHR10780:SF18">
    <property type="entry name" value="LD43650P"/>
    <property type="match status" value="1"/>
</dbReference>
<evidence type="ECO:0000313" key="11">
    <source>
        <dbReference type="Proteomes" id="UP000663825"/>
    </source>
</evidence>
<evidence type="ECO:0000256" key="3">
    <source>
        <dbReference type="ARBA" id="ARBA00022692"/>
    </source>
</evidence>
<name>A0A818DFX7_9BILA</name>
<reference evidence="10" key="1">
    <citation type="submission" date="2021-02" db="EMBL/GenBank/DDBJ databases">
        <authorList>
            <person name="Nowell W R."/>
        </authorList>
    </citation>
    <scope>NUCLEOTIDE SEQUENCE</scope>
</reference>
<evidence type="ECO:0000256" key="4">
    <source>
        <dbReference type="ARBA" id="ARBA00022737"/>
    </source>
</evidence>
<dbReference type="InterPro" id="IPR018108">
    <property type="entry name" value="MCP_transmembrane"/>
</dbReference>
<dbReference type="GO" id="GO:0005741">
    <property type="term" value="C:mitochondrial outer membrane"/>
    <property type="evidence" value="ECO:0007669"/>
    <property type="project" value="UniProtKB-SubCell"/>
</dbReference>
<sequence>MATTAPAANTSDTTGNDNLPNVDQAQGSSPSSNVLSPDRVITPVASNVQPQPTTSGFASVSSSVTPTFTALKGAALQQVVGHPFAYVRVLMQMGYEPLPAVRGRTLFGKEALYYPHAFRYLKYVYKIDGFVGLYRGFGCSLLSKAVCWYTTTKVDEILGPVKSQASNDQTNASWNKCIDRVLREIQTQSWGILISHPFQVMAIRCMGQFVGREKAYSSINIFQNVQEIYDRQGIGGFFVGLMPRWLLEISAVIITNVLVHLLKTQIPSPTEMGSLFDYVASFIAQTVTYPLSVVSTVTAINGSGLRAGMLPITPIYDNWHQAYNYLQKTFIAQTVTYPLSVVSTVTAINGSGLRAGMLPITPIYANWHQAYNYLQKTEQLKRGSSFFNRAALGSSGLPAVGSHIPHA</sequence>
<feature type="region of interest" description="Disordered" evidence="9">
    <location>
        <begin position="1"/>
        <end position="36"/>
    </location>
</feature>
<dbReference type="Gene3D" id="1.50.40.10">
    <property type="entry name" value="Mitochondrial carrier domain"/>
    <property type="match status" value="1"/>
</dbReference>
<dbReference type="SUPFAM" id="SSF103506">
    <property type="entry name" value="Mitochondrial carrier"/>
    <property type="match status" value="1"/>
</dbReference>
<gene>
    <name evidence="10" type="ORF">TIS948_LOCUS31314</name>
</gene>
<dbReference type="PANTHER" id="PTHR10780">
    <property type="entry name" value="MITOCHONDRIAL CARRIER HOMOLOG"/>
    <property type="match status" value="1"/>
</dbReference>
<keyword evidence="6" id="KW-1133">Transmembrane helix</keyword>
<keyword evidence="5" id="KW-1000">Mitochondrion outer membrane</keyword>
<comment type="caution">
    <text evidence="10">The sequence shown here is derived from an EMBL/GenBank/DDBJ whole genome shotgun (WGS) entry which is preliminary data.</text>
</comment>
<accession>A0A818DFX7</accession>
<dbReference type="InterPro" id="IPR023395">
    <property type="entry name" value="MCP_dom_sf"/>
</dbReference>
<dbReference type="EMBL" id="CAJNXB010005727">
    <property type="protein sequence ID" value="CAF3442650.1"/>
    <property type="molecule type" value="Genomic_DNA"/>
</dbReference>
<feature type="compositionally biased region" description="Polar residues" evidence="9">
    <location>
        <begin position="1"/>
        <end position="35"/>
    </location>
</feature>
<keyword evidence="7" id="KW-0496">Mitochondrion</keyword>
<evidence type="ECO:0000256" key="7">
    <source>
        <dbReference type="ARBA" id="ARBA00023128"/>
    </source>
</evidence>
<keyword evidence="4" id="KW-0677">Repeat</keyword>
<comment type="subcellular location">
    <subcellularLocation>
        <location evidence="1">Mitochondrion outer membrane</location>
        <topology evidence="1">Multi-pass membrane protein</topology>
    </subcellularLocation>
</comment>
<evidence type="ECO:0000256" key="1">
    <source>
        <dbReference type="ARBA" id="ARBA00004374"/>
    </source>
</evidence>
<dbReference type="OrthoDB" id="10253709at2759"/>
<keyword evidence="3" id="KW-0812">Transmembrane</keyword>
<dbReference type="Pfam" id="PF00153">
    <property type="entry name" value="Mito_carr"/>
    <property type="match status" value="2"/>
</dbReference>
<organism evidence="10 11">
    <name type="scientific">Rotaria socialis</name>
    <dbReference type="NCBI Taxonomy" id="392032"/>
    <lineage>
        <taxon>Eukaryota</taxon>
        <taxon>Metazoa</taxon>
        <taxon>Spiralia</taxon>
        <taxon>Gnathifera</taxon>
        <taxon>Rotifera</taxon>
        <taxon>Eurotatoria</taxon>
        <taxon>Bdelloidea</taxon>
        <taxon>Philodinida</taxon>
        <taxon>Philodinidae</taxon>
        <taxon>Rotaria</taxon>
    </lineage>
</organism>
<evidence type="ECO:0000313" key="10">
    <source>
        <dbReference type="EMBL" id="CAF3442650.1"/>
    </source>
</evidence>
<dbReference type="Proteomes" id="UP000663825">
    <property type="component" value="Unassembled WGS sequence"/>
</dbReference>